<dbReference type="GO" id="GO:0051536">
    <property type="term" value="F:iron-sulfur cluster binding"/>
    <property type="evidence" value="ECO:0007669"/>
    <property type="project" value="UniProtKB-KW"/>
</dbReference>
<dbReference type="EMBL" id="CAADFO010000015">
    <property type="protein sequence ID" value="VFK25670.1"/>
    <property type="molecule type" value="Genomic_DNA"/>
</dbReference>
<keyword evidence="4" id="KW-0479">Metal-binding</keyword>
<dbReference type="Pfam" id="PF01568">
    <property type="entry name" value="Molydop_binding"/>
    <property type="match status" value="1"/>
</dbReference>
<dbReference type="Gene3D" id="3.40.50.740">
    <property type="match status" value="1"/>
</dbReference>
<dbReference type="PANTHER" id="PTHR43742:SF6">
    <property type="entry name" value="OXIDOREDUCTASE YYAE-RELATED"/>
    <property type="match status" value="1"/>
</dbReference>
<evidence type="ECO:0000256" key="1">
    <source>
        <dbReference type="ARBA" id="ARBA00001942"/>
    </source>
</evidence>
<dbReference type="Pfam" id="PF04879">
    <property type="entry name" value="Molybdop_Fe4S4"/>
    <property type="match status" value="1"/>
</dbReference>
<dbReference type="Gene3D" id="2.20.25.90">
    <property type="entry name" value="ADC-like domains"/>
    <property type="match status" value="1"/>
</dbReference>
<evidence type="ECO:0000256" key="3">
    <source>
        <dbReference type="ARBA" id="ARBA00022505"/>
    </source>
</evidence>
<dbReference type="InterPro" id="IPR006656">
    <property type="entry name" value="Mopterin_OxRdtase"/>
</dbReference>
<organism evidence="9">
    <name type="scientific">Candidatus Kentrum sp. MB</name>
    <dbReference type="NCBI Taxonomy" id="2138164"/>
    <lineage>
        <taxon>Bacteria</taxon>
        <taxon>Pseudomonadati</taxon>
        <taxon>Pseudomonadota</taxon>
        <taxon>Gammaproteobacteria</taxon>
        <taxon>Candidatus Kentrum</taxon>
    </lineage>
</organism>
<dbReference type="InterPro" id="IPR006963">
    <property type="entry name" value="Mopterin_OxRdtase_4Fe-4S_dom"/>
</dbReference>
<dbReference type="AlphaFoldDB" id="A0A450X903"/>
<evidence type="ECO:0000256" key="6">
    <source>
        <dbReference type="ARBA" id="ARBA00023004"/>
    </source>
</evidence>
<dbReference type="GO" id="GO:0016491">
    <property type="term" value="F:oxidoreductase activity"/>
    <property type="evidence" value="ECO:0007669"/>
    <property type="project" value="UniProtKB-KW"/>
</dbReference>
<evidence type="ECO:0000256" key="7">
    <source>
        <dbReference type="ARBA" id="ARBA00023014"/>
    </source>
</evidence>
<keyword evidence="5" id="KW-0560">Oxidoreductase</keyword>
<protein>
    <submittedName>
        <fullName evidence="9">Anaerobic selenocysteine-containing dehydrogenase</fullName>
    </submittedName>
</protein>
<evidence type="ECO:0000256" key="2">
    <source>
        <dbReference type="ARBA" id="ARBA00010312"/>
    </source>
</evidence>
<dbReference type="PROSITE" id="PS00490">
    <property type="entry name" value="MOLYBDOPTERIN_PROK_2"/>
    <property type="match status" value="1"/>
</dbReference>
<evidence type="ECO:0000256" key="4">
    <source>
        <dbReference type="ARBA" id="ARBA00022723"/>
    </source>
</evidence>
<comment type="cofactor">
    <cofactor evidence="1">
        <name>Mo-bis(molybdopterin guanine dinucleotide)</name>
        <dbReference type="ChEBI" id="CHEBI:60539"/>
    </cofactor>
</comment>
<gene>
    <name evidence="9" type="ORF">BECKMB1821G_GA0114241_101523</name>
</gene>
<dbReference type="InterPro" id="IPR006655">
    <property type="entry name" value="Mopterin_OxRdtase_prok_CS"/>
</dbReference>
<evidence type="ECO:0000256" key="5">
    <source>
        <dbReference type="ARBA" id="ARBA00023002"/>
    </source>
</evidence>
<reference evidence="9" key="1">
    <citation type="submission" date="2019-02" db="EMBL/GenBank/DDBJ databases">
        <authorList>
            <person name="Gruber-Vodicka R. H."/>
            <person name="Seah K. B. B."/>
        </authorList>
    </citation>
    <scope>NUCLEOTIDE SEQUENCE</scope>
    <source>
        <strain evidence="9">BECK_BZ197</strain>
    </source>
</reference>
<dbReference type="InterPro" id="IPR009010">
    <property type="entry name" value="Asp_de-COase-like_dom_sf"/>
</dbReference>
<dbReference type="Pfam" id="PF00384">
    <property type="entry name" value="Molybdopterin"/>
    <property type="match status" value="1"/>
</dbReference>
<feature type="domain" description="4Fe-4S Mo/W bis-MGD-type" evidence="8">
    <location>
        <begin position="3"/>
        <end position="59"/>
    </location>
</feature>
<accession>A0A450X903</accession>
<dbReference type="PANTHER" id="PTHR43742">
    <property type="entry name" value="TRIMETHYLAMINE-N-OXIDE REDUCTASE"/>
    <property type="match status" value="1"/>
</dbReference>
<keyword evidence="7" id="KW-0411">Iron-sulfur</keyword>
<dbReference type="InterPro" id="IPR006657">
    <property type="entry name" value="MoPterin_dinucl-bd_dom"/>
</dbReference>
<evidence type="ECO:0000313" key="9">
    <source>
        <dbReference type="EMBL" id="VFK25670.1"/>
    </source>
</evidence>
<dbReference type="Gene3D" id="3.40.228.10">
    <property type="entry name" value="Dimethylsulfoxide Reductase, domain 2"/>
    <property type="match status" value="1"/>
</dbReference>
<dbReference type="GO" id="GO:0043546">
    <property type="term" value="F:molybdopterin cofactor binding"/>
    <property type="evidence" value="ECO:0007669"/>
    <property type="project" value="InterPro"/>
</dbReference>
<dbReference type="SUPFAM" id="SSF50692">
    <property type="entry name" value="ADC-like"/>
    <property type="match status" value="1"/>
</dbReference>
<dbReference type="SUPFAM" id="SSF53706">
    <property type="entry name" value="Formate dehydrogenase/DMSO reductase, domains 1-3"/>
    <property type="match status" value="1"/>
</dbReference>
<keyword evidence="3" id="KW-0500">Molybdenum</keyword>
<dbReference type="PROSITE" id="PS51669">
    <property type="entry name" value="4FE4S_MOW_BIS_MGD"/>
    <property type="match status" value="1"/>
</dbReference>
<comment type="similarity">
    <text evidence="2">Belongs to the prokaryotic molybdopterin-containing oxidoreductase family.</text>
</comment>
<sequence>MAMRTMKSVCRMCHGGCGVLIDVANDRVVEVRGDPEHPLTRGFMCPKGRATLALVHHPHRLTTPLRRIGPKGSTEFAEITWETALEEVADRLAQSMADAPESVVLSQGTDRNYQEWLFRFGNALGTPNVLGPAHICFYPKMMGSIMTLGNLTFPDYDGNPECIVIWGSNKIECHSDGVIGTGLMRAMRAGSQLIVIDPKRTALARKAKYWLRPKPGSDAALALGIIRVILDKGLENRAFIEAHTYGARELAEHVRAYIPEKVEELTWVPASLIEEAAIFYARAFAAAIEVGTGIEQSTNAFAAIRAIRILSGICGNIDRRGGDVIWEPTGIIGRRDLPARHLLPESAEHKRLGSNEHRLLSMAGWAHPNAVWNAVLHGEPYPVAAMLVFGSNLLTLYANAARVQQALEAMPFLMVADLFLTPTARMADIVLPVATWVERNQIVEFNSYLAARRKALQVGQCKSDEEIINTLAQRLGLGEHFWHQADDSLNARLRPIGLTWKGLCELGYIANPPRYEKFRAAGFRTRDGLFYIASPVLRRMGYPSLPRYEEPKNMDRGEYLLTSAHSPFFFNSEFHNLPELRQRQPEPVAELHPCTAARHCLQEGMLAAIGANGAEALFRVQYNEYLDERVVYVPASWWDPEDEIWPRSWTQSNVNMLTTNTPPNPEMGTPRLRGVPCALRAFVPPGAARVSTS</sequence>
<dbReference type="GO" id="GO:0046872">
    <property type="term" value="F:metal ion binding"/>
    <property type="evidence" value="ECO:0007669"/>
    <property type="project" value="UniProtKB-KW"/>
</dbReference>
<dbReference type="Gene3D" id="2.40.40.20">
    <property type="match status" value="1"/>
</dbReference>
<dbReference type="InterPro" id="IPR050612">
    <property type="entry name" value="Prok_Mopterin_Oxidored"/>
</dbReference>
<keyword evidence="6" id="KW-0408">Iron</keyword>
<proteinExistence type="inferred from homology"/>
<dbReference type="SMART" id="SM00926">
    <property type="entry name" value="Molybdop_Fe4S4"/>
    <property type="match status" value="1"/>
</dbReference>
<evidence type="ECO:0000259" key="8">
    <source>
        <dbReference type="PROSITE" id="PS51669"/>
    </source>
</evidence>
<name>A0A450X903_9GAMM</name>